<dbReference type="Gene3D" id="1.10.10.10">
    <property type="entry name" value="Winged helix-like DNA-binding domain superfamily/Winged helix DNA-binding domain"/>
    <property type="match status" value="1"/>
</dbReference>
<dbReference type="GO" id="GO:0003677">
    <property type="term" value="F:DNA binding"/>
    <property type="evidence" value="ECO:0007669"/>
    <property type="project" value="UniProtKB-UniRule"/>
</dbReference>
<dbReference type="Pfam" id="PF01726">
    <property type="entry name" value="LexA_DNA_bind"/>
    <property type="match status" value="1"/>
</dbReference>
<evidence type="ECO:0000256" key="1">
    <source>
        <dbReference type="ARBA" id="ARBA00007484"/>
    </source>
</evidence>
<keyword evidence="4 13" id="KW-0235">DNA replication</keyword>
<keyword evidence="5 13" id="KW-0227">DNA damage</keyword>
<evidence type="ECO:0000256" key="8">
    <source>
        <dbReference type="ARBA" id="ARBA00023015"/>
    </source>
</evidence>
<evidence type="ECO:0000256" key="2">
    <source>
        <dbReference type="ARBA" id="ARBA00011738"/>
    </source>
</evidence>
<dbReference type="EMBL" id="OX458332">
    <property type="protein sequence ID" value="CAI8848060.1"/>
    <property type="molecule type" value="Genomic_DNA"/>
</dbReference>
<dbReference type="PANTHER" id="PTHR33516">
    <property type="entry name" value="LEXA REPRESSOR"/>
    <property type="match status" value="1"/>
</dbReference>
<keyword evidence="12 13" id="KW-0742">SOS response</keyword>
<evidence type="ECO:0000256" key="3">
    <source>
        <dbReference type="ARBA" id="ARBA00022491"/>
    </source>
</evidence>
<evidence type="ECO:0000313" key="18">
    <source>
        <dbReference type="Proteomes" id="UP001158598"/>
    </source>
</evidence>
<dbReference type="PRINTS" id="PR00726">
    <property type="entry name" value="LEXASERPTASE"/>
</dbReference>
<feature type="domain" description="Peptidase S24/S26A/S26B/S26C" evidence="15">
    <location>
        <begin position="81"/>
        <end position="197"/>
    </location>
</feature>
<dbReference type="InterPro" id="IPR036390">
    <property type="entry name" value="WH_DNA-bd_sf"/>
</dbReference>
<dbReference type="InterPro" id="IPR015927">
    <property type="entry name" value="Peptidase_S24_S26A/B/C"/>
</dbReference>
<comment type="function">
    <text evidence="13">Represses a number of genes involved in the response to DNA damage (SOS response), including recA and lexA. In the presence of single-stranded DNA, RecA interacts with LexA causing an autocatalytic cleavage which disrupts the DNA-binding part of LexA, leading to derepression of the SOS regulon and eventually DNA repair.</text>
</comment>
<dbReference type="InterPro" id="IPR006199">
    <property type="entry name" value="LexA_DNA-bd_dom"/>
</dbReference>
<evidence type="ECO:0000256" key="5">
    <source>
        <dbReference type="ARBA" id="ARBA00022763"/>
    </source>
</evidence>
<comment type="subunit">
    <text evidence="2 13">Homodimer.</text>
</comment>
<feature type="domain" description="LexA repressor DNA-binding" evidence="16">
    <location>
        <begin position="4"/>
        <end position="68"/>
    </location>
</feature>
<keyword evidence="6 13" id="KW-0378">Hydrolase</keyword>
<gene>
    <name evidence="13 17" type="primary">lexA</name>
    <name evidence="17" type="ORF">MCNOR_2440</name>
</gene>
<dbReference type="Gene3D" id="2.10.109.10">
    <property type="entry name" value="Umud Fragment, subunit A"/>
    <property type="match status" value="1"/>
</dbReference>
<keyword evidence="7 13" id="KW-0068">Autocatalytic cleavage</keyword>
<dbReference type="FunFam" id="2.10.109.10:FF:000001">
    <property type="entry name" value="LexA repressor"/>
    <property type="match status" value="1"/>
</dbReference>
<evidence type="ECO:0000256" key="6">
    <source>
        <dbReference type="ARBA" id="ARBA00022801"/>
    </source>
</evidence>
<dbReference type="InterPro" id="IPR036286">
    <property type="entry name" value="LexA/Signal_pep-like_sf"/>
</dbReference>
<keyword evidence="8 13" id="KW-0805">Transcription regulation</keyword>
<evidence type="ECO:0000256" key="7">
    <source>
        <dbReference type="ARBA" id="ARBA00022813"/>
    </source>
</evidence>
<keyword evidence="3 13" id="KW-0678">Repressor</keyword>
<keyword evidence="9 13" id="KW-0238">DNA-binding</keyword>
<feature type="active site" description="For autocatalytic cleavage activity" evidence="13">
    <location>
        <position position="123"/>
    </location>
</feature>
<dbReference type="FunFam" id="1.10.10.10:FF:000009">
    <property type="entry name" value="LexA repressor"/>
    <property type="match status" value="1"/>
</dbReference>
<sequence length="205" mass="22524">MSSMKPLTVRQREILDCIRRSVENEGFPPTIAEIARAIGVSSPHGVREQLRALERKGVIELIPSASRGIRLLARAEEPGLPLIGKVAAGRPLLTEAQVERYCQLGPELFEHKGDYLLRVQGMSMRDAGIIDGDLLVVQQAQEARSGQIVVVRLHDEVTVKRLRLEGAVAYLEPANPEFSVIAVDPERQPLCIEGIVVGVIRTRVG</sequence>
<protein>
    <recommendedName>
        <fullName evidence="13">LexA repressor</fullName>
        <ecNumber evidence="13">3.4.21.88</ecNumber>
    </recommendedName>
</protein>
<comment type="catalytic activity">
    <reaction evidence="13">
        <text>Hydrolysis of Ala-|-Gly bond in repressor LexA.</text>
        <dbReference type="EC" id="3.4.21.88"/>
    </reaction>
</comment>
<dbReference type="GO" id="GO:0006281">
    <property type="term" value="P:DNA repair"/>
    <property type="evidence" value="ECO:0007669"/>
    <property type="project" value="UniProtKB-UniRule"/>
</dbReference>
<dbReference type="SUPFAM" id="SSF46785">
    <property type="entry name" value="Winged helix' DNA-binding domain"/>
    <property type="match status" value="1"/>
</dbReference>
<evidence type="ECO:0000256" key="9">
    <source>
        <dbReference type="ARBA" id="ARBA00023125"/>
    </source>
</evidence>
<proteinExistence type="inferred from homology"/>
<feature type="DNA-binding region" description="H-T-H motif" evidence="13">
    <location>
        <begin position="31"/>
        <end position="51"/>
    </location>
</feature>
<evidence type="ECO:0000256" key="12">
    <source>
        <dbReference type="ARBA" id="ARBA00023236"/>
    </source>
</evidence>
<dbReference type="InterPro" id="IPR006200">
    <property type="entry name" value="LexA"/>
</dbReference>
<dbReference type="Proteomes" id="UP001158598">
    <property type="component" value="Chromosome"/>
</dbReference>
<organism evidence="17 18">
    <name type="scientific">Methylococcus capsulatus</name>
    <dbReference type="NCBI Taxonomy" id="414"/>
    <lineage>
        <taxon>Bacteria</taxon>
        <taxon>Pseudomonadati</taxon>
        <taxon>Pseudomonadota</taxon>
        <taxon>Gammaproteobacteria</taxon>
        <taxon>Methylococcales</taxon>
        <taxon>Methylococcaceae</taxon>
        <taxon>Methylococcus</taxon>
    </lineage>
</organism>
<evidence type="ECO:0000259" key="16">
    <source>
        <dbReference type="Pfam" id="PF01726"/>
    </source>
</evidence>
<dbReference type="InterPro" id="IPR036388">
    <property type="entry name" value="WH-like_DNA-bd_sf"/>
</dbReference>
<dbReference type="EC" id="3.4.21.88" evidence="13"/>
<dbReference type="Pfam" id="PF00717">
    <property type="entry name" value="Peptidase_S24"/>
    <property type="match status" value="1"/>
</dbReference>
<evidence type="ECO:0000313" key="17">
    <source>
        <dbReference type="EMBL" id="CAI8848060.1"/>
    </source>
</evidence>
<reference evidence="17" key="1">
    <citation type="submission" date="2023-03" db="EMBL/GenBank/DDBJ databases">
        <authorList>
            <person name="Pearce D."/>
        </authorList>
    </citation>
    <scope>NUCLEOTIDE SEQUENCE</scope>
    <source>
        <strain evidence="17">Mc</strain>
    </source>
</reference>
<evidence type="ECO:0000256" key="11">
    <source>
        <dbReference type="ARBA" id="ARBA00023204"/>
    </source>
</evidence>
<dbReference type="HAMAP" id="MF_00015">
    <property type="entry name" value="LexA"/>
    <property type="match status" value="1"/>
</dbReference>
<evidence type="ECO:0000256" key="4">
    <source>
        <dbReference type="ARBA" id="ARBA00022705"/>
    </source>
</evidence>
<evidence type="ECO:0000256" key="13">
    <source>
        <dbReference type="HAMAP-Rule" id="MF_00015"/>
    </source>
</evidence>
<dbReference type="GO" id="GO:0045892">
    <property type="term" value="P:negative regulation of DNA-templated transcription"/>
    <property type="evidence" value="ECO:0007669"/>
    <property type="project" value="UniProtKB-UniRule"/>
</dbReference>
<comment type="similarity">
    <text evidence="1 13 14">Belongs to the peptidase S24 family.</text>
</comment>
<dbReference type="InterPro" id="IPR006197">
    <property type="entry name" value="Peptidase_S24_LexA"/>
</dbReference>
<dbReference type="GO" id="GO:0006260">
    <property type="term" value="P:DNA replication"/>
    <property type="evidence" value="ECO:0007669"/>
    <property type="project" value="UniProtKB-UniRule"/>
</dbReference>
<dbReference type="InterPro" id="IPR039418">
    <property type="entry name" value="LexA-like"/>
</dbReference>
<dbReference type="PANTHER" id="PTHR33516:SF2">
    <property type="entry name" value="LEXA REPRESSOR-RELATED"/>
    <property type="match status" value="1"/>
</dbReference>
<dbReference type="CDD" id="cd06529">
    <property type="entry name" value="S24_LexA-like"/>
    <property type="match status" value="1"/>
</dbReference>
<dbReference type="GO" id="GO:0009432">
    <property type="term" value="P:SOS response"/>
    <property type="evidence" value="ECO:0007669"/>
    <property type="project" value="UniProtKB-UniRule"/>
</dbReference>
<evidence type="ECO:0000259" key="15">
    <source>
        <dbReference type="Pfam" id="PF00717"/>
    </source>
</evidence>
<dbReference type="SUPFAM" id="SSF51306">
    <property type="entry name" value="LexA/Signal peptidase"/>
    <property type="match status" value="1"/>
</dbReference>
<evidence type="ECO:0000256" key="10">
    <source>
        <dbReference type="ARBA" id="ARBA00023163"/>
    </source>
</evidence>
<dbReference type="GO" id="GO:0004252">
    <property type="term" value="F:serine-type endopeptidase activity"/>
    <property type="evidence" value="ECO:0007669"/>
    <property type="project" value="UniProtKB-UniRule"/>
</dbReference>
<feature type="active site" description="For autocatalytic cleavage activity" evidence="13">
    <location>
        <position position="160"/>
    </location>
</feature>
<accession>A0AA35V742</accession>
<feature type="site" description="Cleavage; by autolysis" evidence="13">
    <location>
        <begin position="88"/>
        <end position="89"/>
    </location>
</feature>
<dbReference type="NCBIfam" id="TIGR00498">
    <property type="entry name" value="lexA"/>
    <property type="match status" value="1"/>
</dbReference>
<keyword evidence="11 13" id="KW-0234">DNA repair</keyword>
<dbReference type="InterPro" id="IPR050077">
    <property type="entry name" value="LexA_repressor"/>
</dbReference>
<name>A0AA35V742_METCP</name>
<keyword evidence="10 13" id="KW-0804">Transcription</keyword>
<dbReference type="GO" id="GO:0006508">
    <property type="term" value="P:proteolysis"/>
    <property type="evidence" value="ECO:0007669"/>
    <property type="project" value="InterPro"/>
</dbReference>
<evidence type="ECO:0000256" key="14">
    <source>
        <dbReference type="RuleBase" id="RU003991"/>
    </source>
</evidence>
<dbReference type="AlphaFoldDB" id="A0AA35V742"/>